<evidence type="ECO:0000313" key="16">
    <source>
        <dbReference type="Proteomes" id="UP000465360"/>
    </source>
</evidence>
<evidence type="ECO:0000256" key="4">
    <source>
        <dbReference type="ARBA" id="ARBA00022527"/>
    </source>
</evidence>
<dbReference type="AlphaFoldDB" id="A0A7I9YQK5"/>
<dbReference type="CDD" id="cd14014">
    <property type="entry name" value="STKc_PknB_like"/>
    <property type="match status" value="1"/>
</dbReference>
<keyword evidence="5" id="KW-0808">Transferase</keyword>
<evidence type="ECO:0000256" key="5">
    <source>
        <dbReference type="ARBA" id="ARBA00022679"/>
    </source>
</evidence>
<keyword evidence="7" id="KW-0547">Nucleotide-binding</keyword>
<feature type="domain" description="Protein kinase" evidence="14">
    <location>
        <begin position="1"/>
        <end position="194"/>
    </location>
</feature>
<evidence type="ECO:0000256" key="8">
    <source>
        <dbReference type="ARBA" id="ARBA00022777"/>
    </source>
</evidence>
<reference evidence="15 16" key="1">
    <citation type="journal article" date="2019" name="Emerg. Microbes Infect.">
        <title>Comprehensive subspecies identification of 175 nontuberculous mycobacteria species based on 7547 genomic profiles.</title>
        <authorList>
            <person name="Matsumoto Y."/>
            <person name="Kinjo T."/>
            <person name="Motooka D."/>
            <person name="Nabeya D."/>
            <person name="Jung N."/>
            <person name="Uechi K."/>
            <person name="Horii T."/>
            <person name="Iida T."/>
            <person name="Fujita J."/>
            <person name="Nakamura S."/>
        </authorList>
    </citation>
    <scope>NUCLEOTIDE SEQUENCE [LARGE SCALE GENOMIC DNA]</scope>
    <source>
        <strain evidence="15 16">JCM 30725</strain>
    </source>
</reference>
<keyword evidence="8" id="KW-0418">Kinase</keyword>
<dbReference type="Gene3D" id="1.10.510.10">
    <property type="entry name" value="Transferase(Phosphotransferase) domain 1"/>
    <property type="match status" value="1"/>
</dbReference>
<dbReference type="GO" id="GO:0005524">
    <property type="term" value="F:ATP binding"/>
    <property type="evidence" value="ECO:0007669"/>
    <property type="project" value="UniProtKB-KW"/>
</dbReference>
<accession>A0A7I9YQK5</accession>
<dbReference type="EMBL" id="BLKZ01000001">
    <property type="protein sequence ID" value="GFG90918.1"/>
    <property type="molecule type" value="Genomic_DNA"/>
</dbReference>
<evidence type="ECO:0000256" key="1">
    <source>
        <dbReference type="ARBA" id="ARBA00004162"/>
    </source>
</evidence>
<feature type="transmembrane region" description="Helical" evidence="13">
    <location>
        <begin position="230"/>
        <end position="250"/>
    </location>
</feature>
<evidence type="ECO:0000256" key="10">
    <source>
        <dbReference type="ARBA" id="ARBA00022989"/>
    </source>
</evidence>
<dbReference type="PANTHER" id="PTHR43289:SF6">
    <property type="entry name" value="SERINE_THREONINE-PROTEIN KINASE NEKL-3"/>
    <property type="match status" value="1"/>
</dbReference>
<dbReference type="RefSeq" id="WP_240355468.1">
    <property type="nucleotide sequence ID" value="NZ_BLKZ01000001.1"/>
</dbReference>
<keyword evidence="3" id="KW-1003">Cell membrane</keyword>
<dbReference type="InterPro" id="IPR008271">
    <property type="entry name" value="Ser/Thr_kinase_AS"/>
</dbReference>
<keyword evidence="10 13" id="KW-1133">Transmembrane helix</keyword>
<dbReference type="InterPro" id="IPR011009">
    <property type="entry name" value="Kinase-like_dom_sf"/>
</dbReference>
<evidence type="ECO:0000259" key="14">
    <source>
        <dbReference type="PROSITE" id="PS50011"/>
    </source>
</evidence>
<keyword evidence="11 13" id="KW-0472">Membrane</keyword>
<dbReference type="PROSITE" id="PS50011">
    <property type="entry name" value="PROTEIN_KINASE_DOM"/>
    <property type="match status" value="1"/>
</dbReference>
<feature type="region of interest" description="Disordered" evidence="12">
    <location>
        <begin position="260"/>
        <end position="295"/>
    </location>
</feature>
<keyword evidence="9" id="KW-0067">ATP-binding</keyword>
<dbReference type="SMART" id="SM00220">
    <property type="entry name" value="S_TKc"/>
    <property type="match status" value="1"/>
</dbReference>
<dbReference type="Pfam" id="PF00069">
    <property type="entry name" value="Pkinase"/>
    <property type="match status" value="1"/>
</dbReference>
<evidence type="ECO:0000256" key="2">
    <source>
        <dbReference type="ARBA" id="ARBA00012513"/>
    </source>
</evidence>
<gene>
    <name evidence="15" type="ORF">MBOU_29600</name>
</gene>
<organism evidence="15 16">
    <name type="scientific">Mycobacterium bourgelatii</name>
    <dbReference type="NCBI Taxonomy" id="1273442"/>
    <lineage>
        <taxon>Bacteria</taxon>
        <taxon>Bacillati</taxon>
        <taxon>Actinomycetota</taxon>
        <taxon>Actinomycetes</taxon>
        <taxon>Mycobacteriales</taxon>
        <taxon>Mycobacteriaceae</taxon>
        <taxon>Mycobacterium</taxon>
    </lineage>
</organism>
<dbReference type="Proteomes" id="UP000465360">
    <property type="component" value="Unassembled WGS sequence"/>
</dbReference>
<dbReference type="SUPFAM" id="SSF56112">
    <property type="entry name" value="Protein kinase-like (PK-like)"/>
    <property type="match status" value="1"/>
</dbReference>
<feature type="compositionally biased region" description="Polar residues" evidence="12">
    <location>
        <begin position="267"/>
        <end position="289"/>
    </location>
</feature>
<sequence>MQQTHGQLYVDMRLIEGNDLNSVLVNGPMPVDKAVRIVEQVAKALQAAHKAGLVHRDVKPSNILLDEDDDAYLIDFGLALGTEQTSLTQAGMMIGSWHYMAPERFRGTDVDARADIYALACVLYECLTGIRPFAGDTLESQMAAHLTDSPPQPTVTRPDVPAGFDPVIAKGMAKNPDDRYPSVAEFAAAARAAIESPSSPGALHSAPTTISRSSKDIATSARWKRPSKRVIVRASGAVAIVIAICLAFFLGQSLSGQSGKAIERNRSNPTSSAQSNPSKVPTASTSDSPPGSAGIAADTAHDVEVVGFVQVGDSLNVRLKNPNPDVGLVRSPFELAMIEQGGAVLATEGQGGLPGAAVNTIYQLPPGGEYGLEARVPSGKTVASVQLTVLGRWLRWDTVNPPTVTLTDAAVGADTGFGGPSVTGRLTLDKDGPLNVVVKAFVRTSAGTVVSDVFVDCVKTGQQRTFQARSFAEARGPYELDKIVAYATSVKGAGPQYTPQC</sequence>
<evidence type="ECO:0000256" key="7">
    <source>
        <dbReference type="ARBA" id="ARBA00022741"/>
    </source>
</evidence>
<dbReference type="GO" id="GO:0080090">
    <property type="term" value="P:regulation of primary metabolic process"/>
    <property type="evidence" value="ECO:0007669"/>
    <property type="project" value="UniProtKB-ARBA"/>
</dbReference>
<evidence type="ECO:0000256" key="6">
    <source>
        <dbReference type="ARBA" id="ARBA00022692"/>
    </source>
</evidence>
<proteinExistence type="predicted"/>
<evidence type="ECO:0000256" key="12">
    <source>
        <dbReference type="SAM" id="MobiDB-lite"/>
    </source>
</evidence>
<evidence type="ECO:0000256" key="9">
    <source>
        <dbReference type="ARBA" id="ARBA00022840"/>
    </source>
</evidence>
<dbReference type="PROSITE" id="PS00108">
    <property type="entry name" value="PROTEIN_KINASE_ST"/>
    <property type="match status" value="1"/>
</dbReference>
<dbReference type="InterPro" id="IPR000719">
    <property type="entry name" value="Prot_kinase_dom"/>
</dbReference>
<protein>
    <recommendedName>
        <fullName evidence="2">non-specific serine/threonine protein kinase</fullName>
        <ecNumber evidence="2">2.7.11.1</ecNumber>
    </recommendedName>
</protein>
<dbReference type="EC" id="2.7.11.1" evidence="2"/>
<keyword evidence="16" id="KW-1185">Reference proteome</keyword>
<keyword evidence="4" id="KW-0723">Serine/threonine-protein kinase</keyword>
<dbReference type="GO" id="GO:0004674">
    <property type="term" value="F:protein serine/threonine kinase activity"/>
    <property type="evidence" value="ECO:0007669"/>
    <property type="project" value="UniProtKB-KW"/>
</dbReference>
<evidence type="ECO:0000313" key="15">
    <source>
        <dbReference type="EMBL" id="GFG90918.1"/>
    </source>
</evidence>
<evidence type="ECO:0000256" key="13">
    <source>
        <dbReference type="SAM" id="Phobius"/>
    </source>
</evidence>
<dbReference type="PANTHER" id="PTHR43289">
    <property type="entry name" value="MITOGEN-ACTIVATED PROTEIN KINASE KINASE KINASE 20-RELATED"/>
    <property type="match status" value="1"/>
</dbReference>
<comment type="subcellular location">
    <subcellularLocation>
        <location evidence="1">Cell membrane</location>
        <topology evidence="1">Single-pass membrane protein</topology>
    </subcellularLocation>
</comment>
<dbReference type="FunFam" id="1.10.510.10:FF:000021">
    <property type="entry name" value="Serine/threonine protein kinase"/>
    <property type="match status" value="1"/>
</dbReference>
<evidence type="ECO:0000256" key="3">
    <source>
        <dbReference type="ARBA" id="ARBA00022475"/>
    </source>
</evidence>
<dbReference type="GO" id="GO:0005886">
    <property type="term" value="C:plasma membrane"/>
    <property type="evidence" value="ECO:0007669"/>
    <property type="project" value="UniProtKB-SubCell"/>
</dbReference>
<evidence type="ECO:0000256" key="11">
    <source>
        <dbReference type="ARBA" id="ARBA00023136"/>
    </source>
</evidence>
<name>A0A7I9YQK5_MYCBU</name>
<comment type="caution">
    <text evidence="15">The sequence shown here is derived from an EMBL/GenBank/DDBJ whole genome shotgun (WGS) entry which is preliminary data.</text>
</comment>
<feature type="region of interest" description="Disordered" evidence="12">
    <location>
        <begin position="197"/>
        <end position="220"/>
    </location>
</feature>
<keyword evidence="6 13" id="KW-0812">Transmembrane</keyword>